<dbReference type="Proteomes" id="UP000675881">
    <property type="component" value="Chromosome 6"/>
</dbReference>
<evidence type="ECO:0000313" key="3">
    <source>
        <dbReference type="Proteomes" id="UP000675881"/>
    </source>
</evidence>
<keyword evidence="3" id="KW-1185">Reference proteome</keyword>
<dbReference type="AlphaFoldDB" id="A0A7R8CZ22"/>
<sequence length="123" mass="14246">MSNPSNKAINDVKEDNIQSPSKKNTISFPKDTHNVSQVSPNRHPKFCKTDPQMSFADYPLQNEFVFSNYLITEELVDRKPTQHVRRMRQLLRTASNLWGKGVKAVENWFVVYQGLVKRAPRTL</sequence>
<protein>
    <submittedName>
        <fullName evidence="2">(salmon louse) hypothetical protein</fullName>
    </submittedName>
</protein>
<gene>
    <name evidence="2" type="ORF">LSAA_11811</name>
</gene>
<name>A0A7R8CZ22_LEPSM</name>
<organism evidence="2 3">
    <name type="scientific">Lepeophtheirus salmonis</name>
    <name type="common">Salmon louse</name>
    <name type="synonym">Caligus salmonis</name>
    <dbReference type="NCBI Taxonomy" id="72036"/>
    <lineage>
        <taxon>Eukaryota</taxon>
        <taxon>Metazoa</taxon>
        <taxon>Ecdysozoa</taxon>
        <taxon>Arthropoda</taxon>
        <taxon>Crustacea</taxon>
        <taxon>Multicrustacea</taxon>
        <taxon>Hexanauplia</taxon>
        <taxon>Copepoda</taxon>
        <taxon>Siphonostomatoida</taxon>
        <taxon>Caligidae</taxon>
        <taxon>Lepeophtheirus</taxon>
    </lineage>
</organism>
<evidence type="ECO:0000256" key="1">
    <source>
        <dbReference type="SAM" id="MobiDB-lite"/>
    </source>
</evidence>
<reference evidence="2" key="1">
    <citation type="submission" date="2021-02" db="EMBL/GenBank/DDBJ databases">
        <authorList>
            <person name="Bekaert M."/>
        </authorList>
    </citation>
    <scope>NUCLEOTIDE SEQUENCE</scope>
    <source>
        <strain evidence="2">IoA-00</strain>
    </source>
</reference>
<proteinExistence type="predicted"/>
<evidence type="ECO:0000313" key="2">
    <source>
        <dbReference type="EMBL" id="CAF2973067.1"/>
    </source>
</evidence>
<dbReference type="EMBL" id="HG994585">
    <property type="protein sequence ID" value="CAF2973067.1"/>
    <property type="molecule type" value="Genomic_DNA"/>
</dbReference>
<feature type="region of interest" description="Disordered" evidence="1">
    <location>
        <begin position="1"/>
        <end position="44"/>
    </location>
</feature>
<accession>A0A7R8CZ22</accession>
<feature type="compositionally biased region" description="Polar residues" evidence="1">
    <location>
        <begin position="17"/>
        <end position="27"/>
    </location>
</feature>